<dbReference type="EMBL" id="GL379856">
    <property type="protein sequence ID" value="EGT56737.1"/>
    <property type="molecule type" value="Genomic_DNA"/>
</dbReference>
<gene>
    <name evidence="2" type="ORF">CAEBREN_17113</name>
</gene>
<protein>
    <submittedName>
        <fullName evidence="2">Uncharacterized protein</fullName>
    </submittedName>
</protein>
<accession>G0NB01</accession>
<dbReference type="InParanoid" id="G0NB01"/>
<dbReference type="AlphaFoldDB" id="G0NB01"/>
<dbReference type="Proteomes" id="UP000008068">
    <property type="component" value="Unassembled WGS sequence"/>
</dbReference>
<sequence>MNSRELEVGVELDLPLPTYEQTMAMGGADHPPRYESIGFNTSQQHNKSE</sequence>
<feature type="region of interest" description="Disordered" evidence="1">
    <location>
        <begin position="24"/>
        <end position="49"/>
    </location>
</feature>
<dbReference type="HOGENOM" id="CLU_3144227_0_0_1"/>
<feature type="compositionally biased region" description="Polar residues" evidence="1">
    <location>
        <begin position="38"/>
        <end position="49"/>
    </location>
</feature>
<evidence type="ECO:0000313" key="3">
    <source>
        <dbReference type="Proteomes" id="UP000008068"/>
    </source>
</evidence>
<proteinExistence type="predicted"/>
<organism evidence="3">
    <name type="scientific">Caenorhabditis brenneri</name>
    <name type="common">Nematode worm</name>
    <dbReference type="NCBI Taxonomy" id="135651"/>
    <lineage>
        <taxon>Eukaryota</taxon>
        <taxon>Metazoa</taxon>
        <taxon>Ecdysozoa</taxon>
        <taxon>Nematoda</taxon>
        <taxon>Chromadorea</taxon>
        <taxon>Rhabditida</taxon>
        <taxon>Rhabditina</taxon>
        <taxon>Rhabditomorpha</taxon>
        <taxon>Rhabditoidea</taxon>
        <taxon>Rhabditidae</taxon>
        <taxon>Peloderinae</taxon>
        <taxon>Caenorhabditis</taxon>
    </lineage>
</organism>
<keyword evidence="3" id="KW-1185">Reference proteome</keyword>
<reference evidence="3" key="1">
    <citation type="submission" date="2011-07" db="EMBL/GenBank/DDBJ databases">
        <authorList>
            <consortium name="Caenorhabditis brenneri Sequencing and Analysis Consortium"/>
            <person name="Wilson R.K."/>
        </authorList>
    </citation>
    <scope>NUCLEOTIDE SEQUENCE [LARGE SCALE GENOMIC DNA]</scope>
    <source>
        <strain evidence="3">PB2801</strain>
    </source>
</reference>
<name>G0NB01_CAEBE</name>
<evidence type="ECO:0000313" key="2">
    <source>
        <dbReference type="EMBL" id="EGT56737.1"/>
    </source>
</evidence>
<evidence type="ECO:0000256" key="1">
    <source>
        <dbReference type="SAM" id="MobiDB-lite"/>
    </source>
</evidence>